<dbReference type="PANTHER" id="PTHR32060:SF30">
    <property type="entry name" value="CARBOXY-TERMINAL PROCESSING PROTEASE CTPA"/>
    <property type="match status" value="1"/>
</dbReference>
<accession>A0A4Q1DAX5</accession>
<dbReference type="Proteomes" id="UP000290545">
    <property type="component" value="Unassembled WGS sequence"/>
</dbReference>
<gene>
    <name evidence="3" type="ORF">ESB13_07110</name>
</gene>
<dbReference type="GO" id="GO:0008236">
    <property type="term" value="F:serine-type peptidase activity"/>
    <property type="evidence" value="ECO:0007669"/>
    <property type="project" value="InterPro"/>
</dbReference>
<name>A0A4Q1DAX5_9BACT</name>
<feature type="domain" description="Tail specific protease" evidence="2">
    <location>
        <begin position="245"/>
        <end position="457"/>
    </location>
</feature>
<sequence length="497" mass="56083">MKQVIASGMLMSLLTTSALAQIQPFKAFTRQDLKDDFVYAVDLLKRQHPNPYKFTDTVTFKRQMDSLMARVDNDTSLVSALRYSPAQLFHDVHLKLDYNEDHVADVLYGMHHFPLATTTFKDKIIVNARGASIPFGAEILSINKMPAATLLREISYASYSDGFITTGTDRLGNNLSLFLSLIFPGSASYEVAYKEAGARNAVTVQLKAVDTKTGYHNRNLGEIPFNTFLKRAYVTKEYQDNESTAILTVLTFMLDENAMYKELSNFFEEVNKRHIRNVIIDIRSNGGGNPNMSALLYSFIALKPFDNVFNYRTKNIDIHDPEHLLNGYGTKMSEQDVKQTENFLKQRFDYDSAAGFFYGNARLSEGSIVNYPPDKNNFKGNVYVLISGGTVSAATYFAALVKNNQRGILVGTETGSGESSTTAAWFHTYMLPKTKAKLTIPMSEIYFMKARQDNGRGCLPQKELTFDAFQQYIRANKDPEIQYALDLIRSEKNNQRP</sequence>
<dbReference type="GO" id="GO:0006508">
    <property type="term" value="P:proteolysis"/>
    <property type="evidence" value="ECO:0007669"/>
    <property type="project" value="InterPro"/>
</dbReference>
<evidence type="ECO:0000259" key="2">
    <source>
        <dbReference type="Pfam" id="PF03572"/>
    </source>
</evidence>
<dbReference type="OrthoDB" id="5480566at2"/>
<comment type="caution">
    <text evidence="3">The sequence shown here is derived from an EMBL/GenBank/DDBJ whole genome shotgun (WGS) entry which is preliminary data.</text>
</comment>
<dbReference type="EMBL" id="SDHZ01000001">
    <property type="protein sequence ID" value="RXK86567.1"/>
    <property type="molecule type" value="Genomic_DNA"/>
</dbReference>
<dbReference type="RefSeq" id="WP_129002316.1">
    <property type="nucleotide sequence ID" value="NZ_SDHZ01000001.1"/>
</dbReference>
<protein>
    <recommendedName>
        <fullName evidence="2">Tail specific protease domain-containing protein</fullName>
    </recommendedName>
</protein>
<feature type="chain" id="PRO_5020220538" description="Tail specific protease domain-containing protein" evidence="1">
    <location>
        <begin position="21"/>
        <end position="497"/>
    </location>
</feature>
<dbReference type="AlphaFoldDB" id="A0A4Q1DAX5"/>
<dbReference type="SUPFAM" id="SSF52096">
    <property type="entry name" value="ClpP/crotonase"/>
    <property type="match status" value="1"/>
</dbReference>
<dbReference type="GO" id="GO:0004175">
    <property type="term" value="F:endopeptidase activity"/>
    <property type="evidence" value="ECO:0007669"/>
    <property type="project" value="TreeGrafter"/>
</dbReference>
<dbReference type="InterPro" id="IPR005151">
    <property type="entry name" value="Tail-specific_protease"/>
</dbReference>
<keyword evidence="4" id="KW-1185">Reference proteome</keyword>
<dbReference type="Gene3D" id="3.90.226.10">
    <property type="entry name" value="2-enoyl-CoA Hydratase, Chain A, domain 1"/>
    <property type="match status" value="1"/>
</dbReference>
<dbReference type="InterPro" id="IPR029045">
    <property type="entry name" value="ClpP/crotonase-like_dom_sf"/>
</dbReference>
<feature type="signal peptide" evidence="1">
    <location>
        <begin position="1"/>
        <end position="20"/>
    </location>
</feature>
<reference evidence="3 4" key="1">
    <citation type="submission" date="2019-01" db="EMBL/GenBank/DDBJ databases">
        <title>Filimonas sp. strain TTM-71.</title>
        <authorList>
            <person name="Chen W.-M."/>
        </authorList>
    </citation>
    <scope>NUCLEOTIDE SEQUENCE [LARGE SCALE GENOMIC DNA]</scope>
    <source>
        <strain evidence="3 4">TTM-71</strain>
    </source>
</reference>
<evidence type="ECO:0000313" key="4">
    <source>
        <dbReference type="Proteomes" id="UP000290545"/>
    </source>
</evidence>
<dbReference type="GO" id="GO:0007165">
    <property type="term" value="P:signal transduction"/>
    <property type="evidence" value="ECO:0007669"/>
    <property type="project" value="TreeGrafter"/>
</dbReference>
<evidence type="ECO:0000313" key="3">
    <source>
        <dbReference type="EMBL" id="RXK86567.1"/>
    </source>
</evidence>
<organism evidence="3 4">
    <name type="scientific">Filimonas effusa</name>
    <dbReference type="NCBI Taxonomy" id="2508721"/>
    <lineage>
        <taxon>Bacteria</taxon>
        <taxon>Pseudomonadati</taxon>
        <taxon>Bacteroidota</taxon>
        <taxon>Chitinophagia</taxon>
        <taxon>Chitinophagales</taxon>
        <taxon>Chitinophagaceae</taxon>
        <taxon>Filimonas</taxon>
    </lineage>
</organism>
<dbReference type="Pfam" id="PF03572">
    <property type="entry name" value="Peptidase_S41"/>
    <property type="match status" value="1"/>
</dbReference>
<evidence type="ECO:0000256" key="1">
    <source>
        <dbReference type="SAM" id="SignalP"/>
    </source>
</evidence>
<dbReference type="PANTHER" id="PTHR32060">
    <property type="entry name" value="TAIL-SPECIFIC PROTEASE"/>
    <property type="match status" value="1"/>
</dbReference>
<keyword evidence="1" id="KW-0732">Signal</keyword>
<proteinExistence type="predicted"/>
<dbReference type="GO" id="GO:0030288">
    <property type="term" value="C:outer membrane-bounded periplasmic space"/>
    <property type="evidence" value="ECO:0007669"/>
    <property type="project" value="TreeGrafter"/>
</dbReference>